<evidence type="ECO:0000256" key="3">
    <source>
        <dbReference type="ARBA" id="ARBA00022598"/>
    </source>
</evidence>
<dbReference type="Pfam" id="PF02786">
    <property type="entry name" value="CPSase_L_D2"/>
    <property type="match status" value="1"/>
</dbReference>
<dbReference type="InterPro" id="IPR001882">
    <property type="entry name" value="Biotin_BS"/>
</dbReference>
<sequence length="626" mass="70048">MATESYYMGPSPARSSYLNGTRILQICRQAKVEAVHPGYGFLSENADFAMECRDNGIQFIGPPVEAIVSMGSKSASKEIMIAAGIPVLHGYHGDDQSDSRLQIEADSMGYPILIKAVLGGGGKGMRIVTNRNEFPEALEACRREAQSFFKDSRVLLEKYLNNPRHIEYQIFADNYGQIVHLFERDCSIQRRHQKVIEEAPAINVIESLRQKMGEAAIHAAKAVGYIGAGTVEFLLDQDKFYFMEMNTRLQVEHPITEYITNQDLVEWQLRVASGEKLPLNQEELEIHGHAIEARIYAESPSKGFLPQSGTLHHVRLPPVSRRVRVDTGFEQNDEISVFYDSMIAKLVVHGENRRDAINRLRRALKQYQIVGLPTNHELALRICSDPAFVSGQFDTGFLEKHGKHILLAPHILSPSMQAIGTVCFLLMTQAQRRRKKESTDPWESPSLRYFRSSGTYIRVLSVDGNAVTAECIAHDTFRVHTAEATDAFDVCGTLSSSGEFSLKVDERQYKGTAVLHSRQLHVFCEDDFKQYVDVFQIETPKSAAFACKEKSTVANEKILTPMPGKVIQVYVKKGDTVALGQPLVVIEAMKMEHVIKATRSAEVETISCQEGDFVSDGHILLNLRIG</sequence>
<accession>F0X0N8</accession>
<reference evidence="13" key="1">
    <citation type="journal article" date="2011" name="PLoS Biol.">
        <title>Gene gain and loss during evolution of obligate parasitism in the white rust pathogen of Arabidopsis thaliana.</title>
        <authorList>
            <person name="Kemen E."/>
            <person name="Gardiner A."/>
            <person name="Schultz-Larsen T."/>
            <person name="Kemen A.C."/>
            <person name="Balmuth A.L."/>
            <person name="Robert-Seilaniantz A."/>
            <person name="Bailey K."/>
            <person name="Holub E."/>
            <person name="Studholme D.J."/>
            <person name="Maclean D."/>
            <person name="Jones J.D."/>
        </authorList>
    </citation>
    <scope>NUCLEOTIDE SEQUENCE</scope>
</reference>
<dbReference type="SUPFAM" id="SSF51246">
    <property type="entry name" value="Rudiment single hybrid motif"/>
    <property type="match status" value="1"/>
</dbReference>
<evidence type="ECO:0000256" key="4">
    <source>
        <dbReference type="ARBA" id="ARBA00022741"/>
    </source>
</evidence>
<dbReference type="Gene3D" id="3.30.470.20">
    <property type="entry name" value="ATP-grasp fold, B domain"/>
    <property type="match status" value="1"/>
</dbReference>
<dbReference type="InterPro" id="IPR005481">
    <property type="entry name" value="BC-like_N"/>
</dbReference>
<dbReference type="GO" id="GO:0005759">
    <property type="term" value="C:mitochondrial matrix"/>
    <property type="evidence" value="ECO:0007669"/>
    <property type="project" value="UniProtKB-SubCell"/>
</dbReference>
<dbReference type="GO" id="GO:0005524">
    <property type="term" value="F:ATP binding"/>
    <property type="evidence" value="ECO:0007669"/>
    <property type="project" value="UniProtKB-UniRule"/>
</dbReference>
<dbReference type="FunFam" id="3.30.470.20:FF:000028">
    <property type="entry name" value="Methylcrotonoyl-CoA carboxylase subunit alpha, mitochondrial"/>
    <property type="match status" value="1"/>
</dbReference>
<dbReference type="InterPro" id="IPR011764">
    <property type="entry name" value="Biotin_carboxylation_dom"/>
</dbReference>
<feature type="domain" description="Biotin carboxylation" evidence="12">
    <location>
        <begin position="1"/>
        <end position="403"/>
    </location>
</feature>
<dbReference type="InterPro" id="IPR050856">
    <property type="entry name" value="Biotin_carboxylase_complex"/>
</dbReference>
<evidence type="ECO:0000256" key="9">
    <source>
        <dbReference type="PROSITE-ProRule" id="PRU00409"/>
    </source>
</evidence>
<dbReference type="AlphaFoldDB" id="F0X0N8"/>
<feature type="domain" description="ATP-grasp" evidence="11">
    <location>
        <begin position="77"/>
        <end position="273"/>
    </location>
</feature>
<proteinExistence type="predicted"/>
<reference evidence="13" key="2">
    <citation type="submission" date="2011-02" db="EMBL/GenBank/DDBJ databases">
        <authorList>
            <person name="MacLean D."/>
        </authorList>
    </citation>
    <scope>NUCLEOTIDE SEQUENCE</scope>
</reference>
<organism evidence="13">
    <name type="scientific">Albugo laibachii Nc14</name>
    <dbReference type="NCBI Taxonomy" id="890382"/>
    <lineage>
        <taxon>Eukaryota</taxon>
        <taxon>Sar</taxon>
        <taxon>Stramenopiles</taxon>
        <taxon>Oomycota</taxon>
        <taxon>Peronosporomycetes</taxon>
        <taxon>Albuginales</taxon>
        <taxon>Albuginaceae</taxon>
        <taxon>Albugo</taxon>
    </lineage>
</organism>
<dbReference type="InterPro" id="IPR000089">
    <property type="entry name" value="Biotin_lipoyl"/>
</dbReference>
<comment type="cofactor">
    <cofactor evidence="1">
        <name>biotin</name>
        <dbReference type="ChEBI" id="CHEBI:57586"/>
    </cofactor>
</comment>
<dbReference type="EMBL" id="FR824545">
    <property type="protein sequence ID" value="CCA27331.1"/>
    <property type="molecule type" value="Genomic_DNA"/>
</dbReference>
<evidence type="ECO:0000259" key="11">
    <source>
        <dbReference type="PROSITE" id="PS50975"/>
    </source>
</evidence>
<dbReference type="InterPro" id="IPR011053">
    <property type="entry name" value="Single_hybrid_motif"/>
</dbReference>
<evidence type="ECO:0000259" key="10">
    <source>
        <dbReference type="PROSITE" id="PS50968"/>
    </source>
</evidence>
<gene>
    <name evidence="13" type="primary">AlNc14C510G11984</name>
    <name evidence="13" type="ORF">ALNC14_134750</name>
</gene>
<dbReference type="Pfam" id="PF02785">
    <property type="entry name" value="Biotin_carb_C"/>
    <property type="match status" value="1"/>
</dbReference>
<name>F0X0N8_9STRA</name>
<keyword evidence="8" id="KW-0092">Biotin</keyword>
<keyword evidence="4 9" id="KW-0547">Nucleotide-binding</keyword>
<dbReference type="SUPFAM" id="SSF51230">
    <property type="entry name" value="Single hybrid motif"/>
    <property type="match status" value="1"/>
</dbReference>
<dbReference type="PROSITE" id="PS50975">
    <property type="entry name" value="ATP_GRASP"/>
    <property type="match status" value="1"/>
</dbReference>
<dbReference type="InterPro" id="IPR005482">
    <property type="entry name" value="Biotin_COase_C"/>
</dbReference>
<dbReference type="GO" id="GO:0046872">
    <property type="term" value="F:metal ion binding"/>
    <property type="evidence" value="ECO:0007669"/>
    <property type="project" value="InterPro"/>
</dbReference>
<protein>
    <submittedName>
        <fullName evidence="13">MethylcrotonoylCoA carboxylase subunit alpha putativ</fullName>
    </submittedName>
</protein>
<dbReference type="PROSITE" id="PS50968">
    <property type="entry name" value="BIOTINYL_LIPOYL"/>
    <property type="match status" value="1"/>
</dbReference>
<dbReference type="InterPro" id="IPR016185">
    <property type="entry name" value="PreATP-grasp_dom_sf"/>
</dbReference>
<dbReference type="SUPFAM" id="SSF56059">
    <property type="entry name" value="Glutathione synthetase ATP-binding domain-like"/>
    <property type="match status" value="1"/>
</dbReference>
<evidence type="ECO:0000256" key="6">
    <source>
        <dbReference type="ARBA" id="ARBA00022946"/>
    </source>
</evidence>
<dbReference type="PROSITE" id="PS50979">
    <property type="entry name" value="BC"/>
    <property type="match status" value="1"/>
</dbReference>
<dbReference type="PANTHER" id="PTHR18866">
    <property type="entry name" value="CARBOXYLASE:PYRUVATE/ACETYL-COA/PROPIONYL-COA CARBOXYLASE"/>
    <property type="match status" value="1"/>
</dbReference>
<dbReference type="GO" id="GO:0004485">
    <property type="term" value="F:methylcrotonoyl-CoA carboxylase activity"/>
    <property type="evidence" value="ECO:0007669"/>
    <property type="project" value="TreeGrafter"/>
</dbReference>
<dbReference type="FunFam" id="3.30.1490.20:FF:000003">
    <property type="entry name" value="acetyl-CoA carboxylase isoform X1"/>
    <property type="match status" value="1"/>
</dbReference>
<dbReference type="PANTHER" id="PTHR18866:SF33">
    <property type="entry name" value="METHYLCROTONOYL-COA CARBOXYLASE SUBUNIT ALPHA, MITOCHONDRIAL-RELATED"/>
    <property type="match status" value="1"/>
</dbReference>
<keyword evidence="5 9" id="KW-0067">ATP-binding</keyword>
<dbReference type="SUPFAM" id="SSF52440">
    <property type="entry name" value="PreATP-grasp domain"/>
    <property type="match status" value="1"/>
</dbReference>
<dbReference type="Pfam" id="PF00289">
    <property type="entry name" value="Biotin_carb_N"/>
    <property type="match status" value="1"/>
</dbReference>
<evidence type="ECO:0000256" key="1">
    <source>
        <dbReference type="ARBA" id="ARBA00001953"/>
    </source>
</evidence>
<keyword evidence="3" id="KW-0436">Ligase</keyword>
<comment type="subcellular location">
    <subcellularLocation>
        <location evidence="2">Mitochondrion matrix</location>
    </subcellularLocation>
</comment>
<dbReference type="PROSITE" id="PS00867">
    <property type="entry name" value="CPSASE_2"/>
    <property type="match status" value="1"/>
</dbReference>
<dbReference type="HOGENOM" id="CLU_000395_3_1_1"/>
<evidence type="ECO:0000256" key="2">
    <source>
        <dbReference type="ARBA" id="ARBA00004305"/>
    </source>
</evidence>
<dbReference type="Pfam" id="PF00364">
    <property type="entry name" value="Biotin_lipoyl"/>
    <property type="match status" value="1"/>
</dbReference>
<dbReference type="SMART" id="SM00878">
    <property type="entry name" value="Biotin_carb_C"/>
    <property type="match status" value="1"/>
</dbReference>
<dbReference type="InterPro" id="IPR011054">
    <property type="entry name" value="Rudment_hybrid_motif"/>
</dbReference>
<evidence type="ECO:0000256" key="5">
    <source>
        <dbReference type="ARBA" id="ARBA00022840"/>
    </source>
</evidence>
<evidence type="ECO:0000256" key="7">
    <source>
        <dbReference type="ARBA" id="ARBA00023128"/>
    </source>
</evidence>
<evidence type="ECO:0000313" key="13">
    <source>
        <dbReference type="EMBL" id="CCA27331.1"/>
    </source>
</evidence>
<evidence type="ECO:0000259" key="12">
    <source>
        <dbReference type="PROSITE" id="PS50979"/>
    </source>
</evidence>
<dbReference type="InterPro" id="IPR011761">
    <property type="entry name" value="ATP-grasp"/>
</dbReference>
<dbReference type="CDD" id="cd06850">
    <property type="entry name" value="biotinyl_domain"/>
    <property type="match status" value="1"/>
</dbReference>
<keyword evidence="6" id="KW-0809">Transit peptide</keyword>
<dbReference type="Gene3D" id="2.40.50.100">
    <property type="match status" value="1"/>
</dbReference>
<feature type="domain" description="Lipoyl-binding" evidence="10">
    <location>
        <begin position="546"/>
        <end position="624"/>
    </location>
</feature>
<evidence type="ECO:0000256" key="8">
    <source>
        <dbReference type="ARBA" id="ARBA00023267"/>
    </source>
</evidence>
<dbReference type="PROSITE" id="PS00188">
    <property type="entry name" value="BIOTIN"/>
    <property type="match status" value="1"/>
</dbReference>
<dbReference type="FunFam" id="2.40.50.100:FF:000003">
    <property type="entry name" value="Acetyl-CoA carboxylase biotin carboxyl carrier protein"/>
    <property type="match status" value="1"/>
</dbReference>
<keyword evidence="7" id="KW-0496">Mitochondrion</keyword>
<dbReference type="InterPro" id="IPR005479">
    <property type="entry name" value="CPAse_ATP-bd"/>
</dbReference>